<protein>
    <submittedName>
        <fullName evidence="1">Uncharacterized protein</fullName>
    </submittedName>
</protein>
<reference evidence="1 2" key="1">
    <citation type="submission" date="2016-11" db="EMBL/GenBank/DDBJ databases">
        <authorList>
            <person name="Manzoor S."/>
        </authorList>
    </citation>
    <scope>NUCLEOTIDE SEQUENCE [LARGE SCALE GENOMIC DNA]</scope>
    <source>
        <strain evidence="1">Clostridium ultunense strain Esp</strain>
    </source>
</reference>
<sequence>MTKNHIIYILLTHSGSLLSKCINIYTKEPYTHVSIALDTNLKELYSFGRLNPYNPILAGFVKEDIIKGTYSRFPETRCALYSYNIDDVQYRKLKNQLYKFKKNGDKYSYNLLGLFGVIFNFPIERKNNYFCSQFVATLLNNSGIDLFDKPPVLVSPRDFRKCKELNLIYEGRLRRYSRMGSSYQIY</sequence>
<dbReference type="SUPFAM" id="SSF54001">
    <property type="entry name" value="Cysteine proteinases"/>
    <property type="match status" value="1"/>
</dbReference>
<dbReference type="Proteomes" id="UP000245423">
    <property type="component" value="Chromosome 1"/>
</dbReference>
<evidence type="ECO:0000313" key="2">
    <source>
        <dbReference type="Proteomes" id="UP000245423"/>
    </source>
</evidence>
<evidence type="ECO:0000313" key="1">
    <source>
        <dbReference type="EMBL" id="SHD76773.1"/>
    </source>
</evidence>
<dbReference type="OrthoDB" id="1645744at2"/>
<organism evidence="1 2">
    <name type="scientific">[Clostridium] ultunense Esp</name>
    <dbReference type="NCBI Taxonomy" id="1288971"/>
    <lineage>
        <taxon>Bacteria</taxon>
        <taxon>Bacillati</taxon>
        <taxon>Bacillota</taxon>
        <taxon>Tissierellia</taxon>
        <taxon>Tissierellales</taxon>
        <taxon>Tepidimicrobiaceae</taxon>
        <taxon>Schnuerera</taxon>
    </lineage>
</organism>
<dbReference type="RefSeq" id="WP_005582797.1">
    <property type="nucleotide sequence ID" value="NZ_LT669839.1"/>
</dbReference>
<dbReference type="Gene3D" id="3.90.1720.10">
    <property type="entry name" value="endopeptidase domain like (from Nostoc punctiforme)"/>
    <property type="match status" value="1"/>
</dbReference>
<proteinExistence type="predicted"/>
<dbReference type="HOGENOM" id="CLU_100909_2_0_9"/>
<gene>
    <name evidence="1" type="ORF">CUESP1_1402</name>
</gene>
<name>M1Z6D1_9FIRM</name>
<dbReference type="InterPro" id="IPR038765">
    <property type="entry name" value="Papain-like_cys_pep_sf"/>
</dbReference>
<dbReference type="AlphaFoldDB" id="M1Z6D1"/>
<accession>M1Z6D1</accession>
<dbReference type="EMBL" id="LT669839">
    <property type="protein sequence ID" value="SHD76773.1"/>
    <property type="molecule type" value="Genomic_DNA"/>
</dbReference>
<keyword evidence="2" id="KW-1185">Reference proteome</keyword>